<feature type="compositionally biased region" description="Basic and acidic residues" evidence="5">
    <location>
        <begin position="418"/>
        <end position="525"/>
    </location>
</feature>
<evidence type="ECO:0000256" key="4">
    <source>
        <dbReference type="ARBA" id="ARBA00023235"/>
    </source>
</evidence>
<feature type="domain" description="PPIase cyclophilin-type" evidence="6">
    <location>
        <begin position="65"/>
        <end position="230"/>
    </location>
</feature>
<dbReference type="GO" id="GO:0005739">
    <property type="term" value="C:mitochondrion"/>
    <property type="evidence" value="ECO:0007669"/>
    <property type="project" value="TreeGrafter"/>
</dbReference>
<feature type="compositionally biased region" description="Basic and acidic residues" evidence="5">
    <location>
        <begin position="370"/>
        <end position="393"/>
    </location>
</feature>
<dbReference type="EMBL" id="CAJFCV020000006">
    <property type="protein sequence ID" value="CAG9131980.1"/>
    <property type="molecule type" value="Genomic_DNA"/>
</dbReference>
<organism evidence="7 8">
    <name type="scientific">Bursaphelenchus xylophilus</name>
    <name type="common">Pinewood nematode worm</name>
    <name type="synonym">Aphelenchoides xylophilus</name>
    <dbReference type="NCBI Taxonomy" id="6326"/>
    <lineage>
        <taxon>Eukaryota</taxon>
        <taxon>Metazoa</taxon>
        <taxon>Ecdysozoa</taxon>
        <taxon>Nematoda</taxon>
        <taxon>Chromadorea</taxon>
        <taxon>Rhabditida</taxon>
        <taxon>Tylenchina</taxon>
        <taxon>Tylenchomorpha</taxon>
        <taxon>Aphelenchoidea</taxon>
        <taxon>Aphelenchoididae</taxon>
        <taxon>Bursaphelenchus</taxon>
    </lineage>
</organism>
<feature type="compositionally biased region" description="Basic and acidic residues" evidence="5">
    <location>
        <begin position="647"/>
        <end position="673"/>
    </location>
</feature>
<feature type="region of interest" description="Disordered" evidence="5">
    <location>
        <begin position="574"/>
        <end position="767"/>
    </location>
</feature>
<dbReference type="AlphaFoldDB" id="A0A811M9J5"/>
<feature type="compositionally biased region" description="Polar residues" evidence="5">
    <location>
        <begin position="537"/>
        <end position="547"/>
    </location>
</feature>
<protein>
    <recommendedName>
        <fullName evidence="2">peptidylprolyl isomerase</fullName>
        <ecNumber evidence="2">5.2.1.8</ecNumber>
    </recommendedName>
</protein>
<evidence type="ECO:0000313" key="7">
    <source>
        <dbReference type="EMBL" id="CAD5235547.1"/>
    </source>
</evidence>
<dbReference type="Proteomes" id="UP000659654">
    <property type="component" value="Unassembled WGS sequence"/>
</dbReference>
<comment type="catalytic activity">
    <reaction evidence="1">
        <text>[protein]-peptidylproline (omega=180) = [protein]-peptidylproline (omega=0)</text>
        <dbReference type="Rhea" id="RHEA:16237"/>
        <dbReference type="Rhea" id="RHEA-COMP:10747"/>
        <dbReference type="Rhea" id="RHEA-COMP:10748"/>
        <dbReference type="ChEBI" id="CHEBI:83833"/>
        <dbReference type="ChEBI" id="CHEBI:83834"/>
        <dbReference type="EC" id="5.2.1.8"/>
    </reaction>
</comment>
<dbReference type="PANTHER" id="PTHR11071">
    <property type="entry name" value="PEPTIDYL-PROLYL CIS-TRANS ISOMERASE"/>
    <property type="match status" value="1"/>
</dbReference>
<feature type="compositionally biased region" description="Basic and acidic residues" evidence="5">
    <location>
        <begin position="591"/>
        <end position="618"/>
    </location>
</feature>
<dbReference type="OrthoDB" id="193499at2759"/>
<keyword evidence="4" id="KW-0413">Isomerase</keyword>
<evidence type="ECO:0000256" key="5">
    <source>
        <dbReference type="SAM" id="MobiDB-lite"/>
    </source>
</evidence>
<dbReference type="Gene3D" id="2.40.100.10">
    <property type="entry name" value="Cyclophilin-like"/>
    <property type="match status" value="1"/>
</dbReference>
<feature type="compositionally biased region" description="Basic and acidic residues" evidence="5">
    <location>
        <begin position="745"/>
        <end position="767"/>
    </location>
</feature>
<keyword evidence="3" id="KW-0697">Rotamase</keyword>
<feature type="compositionally biased region" description="Basic and acidic residues" evidence="5">
    <location>
        <begin position="307"/>
        <end position="345"/>
    </location>
</feature>
<dbReference type="SUPFAM" id="SSF50891">
    <property type="entry name" value="Cyclophilin-like"/>
    <property type="match status" value="1"/>
</dbReference>
<dbReference type="PRINTS" id="PR00153">
    <property type="entry name" value="CSAPPISMRASE"/>
</dbReference>
<evidence type="ECO:0000256" key="2">
    <source>
        <dbReference type="ARBA" id="ARBA00013194"/>
    </source>
</evidence>
<dbReference type="Pfam" id="PF00160">
    <property type="entry name" value="Pro_isomerase"/>
    <property type="match status" value="1"/>
</dbReference>
<feature type="compositionally biased region" description="Basic residues" evidence="5">
    <location>
        <begin position="248"/>
        <end position="266"/>
    </location>
</feature>
<sequence length="808" mass="94456">MYKHARSTNGLLKDPFAQFCETRSIRSNNIHLRPPTEATNAPSKNLTIRLFNFKNKMSKDRRRCFFDIAIDGELAGRIVIELYDDICPETCENFCQLCVGESGIGKTTGKTLHYKGSIIHRVVKNFMIQGGDFTNGNGTGGESIYGGVFEDENFIVKHDQPFIVSMANRGPNTNGSQFFITTNTTPHLDDVHVAFGRVVQGQDVVTKIENLKTGPKNRPVSDVVIANCGQLIKKKKENEESDSESVKEKKKKKEKKDKKKRKRSHSKSPEKEATPELPEDISTVRPEDLPEEPVTNKWLLRNTSPKNGKDTKSDREKRDRDRSSRRDRDRRGRDRSPRARVDRQGLKVRGRGRLCYRSLSRDGSATPPHWKKEESRLITIDELKKKQEEREKQEQEEEEAQVHNYGYRASPPIGRPSSRQDRRERNGLGDRRRSDDVHQEYPRKRPEIVFDRERSPRRETRREKDQEREREPREDRENRHRDERDRHGERERRDERGDHHRDERKRGDLRDQGDGDKQRDGDGHQKTLPYTPVEPTINVNPLETDLSNIKRKPIMPPAELPSTYIIETEPMIQPETNWAKDHGKRARREHKVIEKERIDPKEHVEKNGDKRREAESPPRKLSRRERSKSASPLKDRHEKSRKSPRRERKDSHKKAENERRSRSRSPRREERKEKGRKSSSPRRRSKSPAKRGEKERKRSISPRKRDEEPRRRVDSAKGRSTSPKRKSVSPKRRDESPVSAKKRSRSPEKERKRSISEKKVDFTEKKSCLPQKTSFSISKTTIFTEKKVDFTEKKITISKTLLENGKIP</sequence>
<evidence type="ECO:0000256" key="1">
    <source>
        <dbReference type="ARBA" id="ARBA00000971"/>
    </source>
</evidence>
<dbReference type="EMBL" id="CAJFDI010000006">
    <property type="protein sequence ID" value="CAD5235547.1"/>
    <property type="molecule type" value="Genomic_DNA"/>
</dbReference>
<dbReference type="Proteomes" id="UP000582659">
    <property type="component" value="Unassembled WGS sequence"/>
</dbReference>
<evidence type="ECO:0000256" key="3">
    <source>
        <dbReference type="ARBA" id="ARBA00023110"/>
    </source>
</evidence>
<keyword evidence="8" id="KW-1185">Reference proteome</keyword>
<dbReference type="PROSITE" id="PS50072">
    <property type="entry name" value="CSA_PPIASE_2"/>
    <property type="match status" value="1"/>
</dbReference>
<dbReference type="GO" id="GO:0016018">
    <property type="term" value="F:cyclosporin A binding"/>
    <property type="evidence" value="ECO:0007669"/>
    <property type="project" value="TreeGrafter"/>
</dbReference>
<dbReference type="EC" id="5.2.1.8" evidence="2"/>
<feature type="region of interest" description="Disordered" evidence="5">
    <location>
        <begin position="235"/>
        <end position="556"/>
    </location>
</feature>
<dbReference type="InterPro" id="IPR002130">
    <property type="entry name" value="Cyclophilin-type_PPIase_dom"/>
</dbReference>
<dbReference type="SMR" id="A0A811M9J5"/>
<dbReference type="GO" id="GO:0006457">
    <property type="term" value="P:protein folding"/>
    <property type="evidence" value="ECO:0007669"/>
    <property type="project" value="TreeGrafter"/>
</dbReference>
<dbReference type="GO" id="GO:0003755">
    <property type="term" value="F:peptidyl-prolyl cis-trans isomerase activity"/>
    <property type="evidence" value="ECO:0007669"/>
    <property type="project" value="UniProtKB-KW"/>
</dbReference>
<proteinExistence type="predicted"/>
<feature type="compositionally biased region" description="Basic and acidic residues" evidence="5">
    <location>
        <begin position="690"/>
        <end position="717"/>
    </location>
</feature>
<evidence type="ECO:0000313" key="8">
    <source>
        <dbReference type="Proteomes" id="UP000659654"/>
    </source>
</evidence>
<gene>
    <name evidence="7" type="ORF">BXYJ_LOCUS15638</name>
</gene>
<name>A0A811M9J5_BURXY</name>
<evidence type="ECO:0000259" key="6">
    <source>
        <dbReference type="PROSITE" id="PS50072"/>
    </source>
</evidence>
<dbReference type="InterPro" id="IPR029000">
    <property type="entry name" value="Cyclophilin-like_dom_sf"/>
</dbReference>
<dbReference type="FunFam" id="2.40.100.10:FF:000005">
    <property type="entry name" value="Peptidyl-prolyl cis-trans isomerase G"/>
    <property type="match status" value="1"/>
</dbReference>
<accession>A0A811M9J5</accession>
<reference evidence="7" key="1">
    <citation type="submission" date="2020-09" db="EMBL/GenBank/DDBJ databases">
        <authorList>
            <person name="Kikuchi T."/>
        </authorList>
    </citation>
    <scope>NUCLEOTIDE SEQUENCE</scope>
    <source>
        <strain evidence="7">Ka4C1</strain>
    </source>
</reference>
<feature type="compositionally biased region" description="Basic residues" evidence="5">
    <location>
        <begin position="674"/>
        <end position="689"/>
    </location>
</feature>
<comment type="caution">
    <text evidence="7">The sequence shown here is derived from an EMBL/GenBank/DDBJ whole genome shotgun (WGS) entry which is preliminary data.</text>
</comment>
<dbReference type="PANTHER" id="PTHR11071:SF565">
    <property type="entry name" value="MOCA-CYP, ISOFORM A"/>
    <property type="match status" value="1"/>
</dbReference>